<dbReference type="Pfam" id="PF04536">
    <property type="entry name" value="TPM_phosphatase"/>
    <property type="match status" value="1"/>
</dbReference>
<gene>
    <name evidence="12" type="ORF">J2S11_002711</name>
</gene>
<evidence type="ECO:0000256" key="7">
    <source>
        <dbReference type="ARBA" id="ARBA00023210"/>
    </source>
</evidence>
<dbReference type="RefSeq" id="WP_343834782.1">
    <property type="nucleotide sequence ID" value="NZ_BAAADK010000047.1"/>
</dbReference>
<evidence type="ECO:0000256" key="2">
    <source>
        <dbReference type="ARBA" id="ARBA00022618"/>
    </source>
</evidence>
<evidence type="ECO:0000313" key="13">
    <source>
        <dbReference type="Proteomes" id="UP001235840"/>
    </source>
</evidence>
<name>A0ABT9W0M1_9BACI</name>
<keyword evidence="13" id="KW-1185">Reference proteome</keyword>
<comment type="subcellular location">
    <subcellularLocation>
        <location evidence="1">Cell membrane</location>
        <topology evidence="1">Single-pass membrane protein</topology>
    </subcellularLocation>
</comment>
<dbReference type="InterPro" id="IPR010379">
    <property type="entry name" value="EzrA"/>
</dbReference>
<evidence type="ECO:0000313" key="12">
    <source>
        <dbReference type="EMBL" id="MDQ0166795.1"/>
    </source>
</evidence>
<feature type="coiled-coil region" evidence="9">
    <location>
        <begin position="605"/>
        <end position="639"/>
    </location>
</feature>
<sequence>MYIILEDRLSHNHRLKAERKANDMTLYRKKIGIHILIVLILFILPAQMAYAQFPDREHTHLVDPQEYLSSPERVSLNGELSQFEHDYVVVLIDELEEPQRFTNDLFVHYSLTDTSVLFVIAVEEGNKLYYAYGEQLDQLGLTDERIESRVSTIYQSYADQQNYATAMKSLIQGIETDLVQLAEQRSREAELTVGGQQNEQLTEEASDADSSMPWWVILLIVLFIGLIVFIVFSILYRRKVMRSVDELEAEKIKLENRPFSAQLSRVKGLKMAGETEESFEKWRAKWEEILTVSLPEIEEVLIDIEDYADHYRFIRAAQLLRETKATLNQIESELDQIVQEIDELTSSEKQSREKISYLHEQYQEVKSALQKESLALGISYPVWHEKFKKTGTWFESFEAAQQNGDYLSAQDYVQAIEDVFTQIREALEEIPACLTLIENEIPGQLNELLQAIDEMKEKGYVLEHTGVQERYEELKKKQLTVVQYMQDGQIKEMKEWIGQVQGEIEELFLLLEEEVTSKAFVLDKLEIIPSLLEEMNETSTKLGENVQITKASYSWENEWEEEFKALSDRLIQLTEKGGQIKQLQEEVEEKYPELRTQIMHFIEEYDQYKMKVQAFEETINKLREEELKARETAVQLKQTLVKLRLKLRKSNLPGVPEHISIGLGMAEEAVDELQVILQQQQIELPRVLHVLKDAKTEVESVSQATKSVITQAHKAEQYIQYGNRFRRYDTHVDELLQEAEAAFRRCQYREALDYAEASLDKADRQWRDVFDVEEEQTGS</sequence>
<keyword evidence="8" id="KW-0131">Cell cycle</keyword>
<keyword evidence="3 10" id="KW-0812">Transmembrane</keyword>
<keyword evidence="4 10" id="KW-1133">Transmembrane helix</keyword>
<dbReference type="InterPro" id="IPR007621">
    <property type="entry name" value="TPM_dom"/>
</dbReference>
<evidence type="ECO:0000256" key="10">
    <source>
        <dbReference type="SAM" id="Phobius"/>
    </source>
</evidence>
<evidence type="ECO:0000256" key="6">
    <source>
        <dbReference type="ARBA" id="ARBA00023136"/>
    </source>
</evidence>
<proteinExistence type="predicted"/>
<dbReference type="Pfam" id="PF06160">
    <property type="entry name" value="EzrA"/>
    <property type="match status" value="1"/>
</dbReference>
<feature type="transmembrane region" description="Helical" evidence="10">
    <location>
        <begin position="214"/>
        <end position="236"/>
    </location>
</feature>
<feature type="domain" description="TPM" evidence="11">
    <location>
        <begin position="62"/>
        <end position="175"/>
    </location>
</feature>
<dbReference type="Proteomes" id="UP001235840">
    <property type="component" value="Unassembled WGS sequence"/>
</dbReference>
<accession>A0ABT9W0M1</accession>
<evidence type="ECO:0000256" key="8">
    <source>
        <dbReference type="ARBA" id="ARBA00023306"/>
    </source>
</evidence>
<evidence type="ECO:0000256" key="9">
    <source>
        <dbReference type="SAM" id="Coils"/>
    </source>
</evidence>
<dbReference type="Gene3D" id="3.10.310.50">
    <property type="match status" value="1"/>
</dbReference>
<comment type="caution">
    <text evidence="12">The sequence shown here is derived from an EMBL/GenBank/DDBJ whole genome shotgun (WGS) entry which is preliminary data.</text>
</comment>
<evidence type="ECO:0000259" key="11">
    <source>
        <dbReference type="Pfam" id="PF04536"/>
    </source>
</evidence>
<evidence type="ECO:0000256" key="1">
    <source>
        <dbReference type="ARBA" id="ARBA00004162"/>
    </source>
</evidence>
<keyword evidence="2" id="KW-0132">Cell division</keyword>
<evidence type="ECO:0000256" key="4">
    <source>
        <dbReference type="ARBA" id="ARBA00022989"/>
    </source>
</evidence>
<feature type="transmembrane region" description="Helical" evidence="10">
    <location>
        <begin position="31"/>
        <end position="50"/>
    </location>
</feature>
<feature type="coiled-coil region" evidence="9">
    <location>
        <begin position="320"/>
        <end position="354"/>
    </location>
</feature>
<dbReference type="EMBL" id="JAUSTY010000010">
    <property type="protein sequence ID" value="MDQ0166795.1"/>
    <property type="molecule type" value="Genomic_DNA"/>
</dbReference>
<keyword evidence="6 10" id="KW-0472">Membrane</keyword>
<reference evidence="12 13" key="1">
    <citation type="submission" date="2023-07" db="EMBL/GenBank/DDBJ databases">
        <title>Genomic Encyclopedia of Type Strains, Phase IV (KMG-IV): sequencing the most valuable type-strain genomes for metagenomic binning, comparative biology and taxonomic classification.</title>
        <authorList>
            <person name="Goeker M."/>
        </authorList>
    </citation>
    <scope>NUCLEOTIDE SEQUENCE [LARGE SCALE GENOMIC DNA]</scope>
    <source>
        <strain evidence="12 13">DSM 12751</strain>
    </source>
</reference>
<evidence type="ECO:0000256" key="3">
    <source>
        <dbReference type="ARBA" id="ARBA00022692"/>
    </source>
</evidence>
<organism evidence="12 13">
    <name type="scientific">Caldalkalibacillus horti</name>
    <dbReference type="NCBI Taxonomy" id="77523"/>
    <lineage>
        <taxon>Bacteria</taxon>
        <taxon>Bacillati</taxon>
        <taxon>Bacillota</taxon>
        <taxon>Bacilli</taxon>
        <taxon>Bacillales</taxon>
        <taxon>Bacillaceae</taxon>
        <taxon>Caldalkalibacillus</taxon>
    </lineage>
</organism>
<keyword evidence="5 9" id="KW-0175">Coiled coil</keyword>
<evidence type="ECO:0000256" key="5">
    <source>
        <dbReference type="ARBA" id="ARBA00023054"/>
    </source>
</evidence>
<keyword evidence="7" id="KW-0717">Septation</keyword>
<protein>
    <submittedName>
        <fullName evidence="12">Septation ring formation regulator</fullName>
    </submittedName>
</protein>